<name>A0A0N4VD00_ENTVE</name>
<gene>
    <name evidence="3" type="ORF">EVEC_LOCUS7947</name>
</gene>
<feature type="compositionally biased region" description="Basic and acidic residues" evidence="1">
    <location>
        <begin position="262"/>
        <end position="272"/>
    </location>
</feature>
<feature type="domain" description="DM2" evidence="2">
    <location>
        <begin position="166"/>
        <end position="249"/>
    </location>
</feature>
<feature type="compositionally biased region" description="Acidic residues" evidence="1">
    <location>
        <begin position="300"/>
        <end position="310"/>
    </location>
</feature>
<dbReference type="PANTHER" id="PTHR13844">
    <property type="entry name" value="SWI/SNF-RELATED MATRIX-ASSOCIATED ACTIN-DEPENDENT REGULATOR OF CHROMATIN SUBFAMILY D"/>
    <property type="match status" value="1"/>
</dbReference>
<evidence type="ECO:0000256" key="1">
    <source>
        <dbReference type="SAM" id="MobiDB-lite"/>
    </source>
</evidence>
<dbReference type="Gene3D" id="1.10.245.10">
    <property type="entry name" value="SWIB/MDM2 domain"/>
    <property type="match status" value="1"/>
</dbReference>
<dbReference type="EMBL" id="UXUI01009177">
    <property type="protein sequence ID" value="VDD93196.1"/>
    <property type="molecule type" value="Genomic_DNA"/>
</dbReference>
<dbReference type="InterPro" id="IPR003121">
    <property type="entry name" value="SWIB_MDM2_domain"/>
</dbReference>
<dbReference type="PROSITE" id="PS51925">
    <property type="entry name" value="SWIB_MDM2"/>
    <property type="match status" value="1"/>
</dbReference>
<protein>
    <submittedName>
        <fullName evidence="5">SWIB domain-containing protein</fullName>
    </submittedName>
</protein>
<dbReference type="STRING" id="51028.A0A0N4VD00"/>
<sequence>MSTDAGLPISESRLRKAIEQQIKKYGEEVKCWEEYFLGMEQLTNRKIRENLKEEFNIDFSDYKATVNRVTMEVSFSVLQNCVSSAEEEKKNSTSDSDSGEEVVDADVVVKKHGKKRKKCAGNESDSELLEVGQRRRKAAPAPKKSSARKKKVSSESDGTKKRRKSAFTEYCALSEELADMVGKPYSARYDVVKAMWSYFKNNNLMDPKDKRYVLADDKLFKIFKKRRFLAFGMMKELKNQMKLPRELYEDERLALEKFAAEEEARKAAERNGDNAATESKTNKDGGEKRALKNSEKTDSNDGEESSESSD</sequence>
<keyword evidence="4" id="KW-1185">Reference proteome</keyword>
<dbReference type="Proteomes" id="UP000274131">
    <property type="component" value="Unassembled WGS sequence"/>
</dbReference>
<feature type="region of interest" description="Disordered" evidence="1">
    <location>
        <begin position="114"/>
        <end position="160"/>
    </location>
</feature>
<organism evidence="5">
    <name type="scientific">Enterobius vermicularis</name>
    <name type="common">Human pinworm</name>
    <dbReference type="NCBI Taxonomy" id="51028"/>
    <lineage>
        <taxon>Eukaryota</taxon>
        <taxon>Metazoa</taxon>
        <taxon>Ecdysozoa</taxon>
        <taxon>Nematoda</taxon>
        <taxon>Chromadorea</taxon>
        <taxon>Rhabditida</taxon>
        <taxon>Spirurina</taxon>
        <taxon>Oxyuridomorpha</taxon>
        <taxon>Oxyuroidea</taxon>
        <taxon>Oxyuridae</taxon>
        <taxon>Enterobius</taxon>
    </lineage>
</organism>
<accession>A0A0N4VD00</accession>
<dbReference type="AlphaFoldDB" id="A0A0N4VD00"/>
<evidence type="ECO:0000313" key="5">
    <source>
        <dbReference type="WBParaSite" id="EVEC_0000846301-mRNA-1"/>
    </source>
</evidence>
<proteinExistence type="predicted"/>
<dbReference type="SUPFAM" id="SSF47592">
    <property type="entry name" value="SWIB/MDM2 domain"/>
    <property type="match status" value="1"/>
</dbReference>
<dbReference type="SMART" id="SM00151">
    <property type="entry name" value="SWIB"/>
    <property type="match status" value="1"/>
</dbReference>
<reference evidence="3 4" key="2">
    <citation type="submission" date="2018-10" db="EMBL/GenBank/DDBJ databases">
        <authorList>
            <consortium name="Pathogen Informatics"/>
        </authorList>
    </citation>
    <scope>NUCLEOTIDE SEQUENCE [LARGE SCALE GENOMIC DNA]</scope>
</reference>
<reference evidence="5" key="1">
    <citation type="submission" date="2017-02" db="UniProtKB">
        <authorList>
            <consortium name="WormBaseParasite"/>
        </authorList>
    </citation>
    <scope>IDENTIFICATION</scope>
</reference>
<dbReference type="InterPro" id="IPR019835">
    <property type="entry name" value="SWIB_domain"/>
</dbReference>
<evidence type="ECO:0000313" key="3">
    <source>
        <dbReference type="EMBL" id="VDD93196.1"/>
    </source>
</evidence>
<dbReference type="Pfam" id="PF02201">
    <property type="entry name" value="SWIB"/>
    <property type="match status" value="1"/>
</dbReference>
<dbReference type="CDD" id="cd10567">
    <property type="entry name" value="SWIB-MDM2_like"/>
    <property type="match status" value="1"/>
</dbReference>
<evidence type="ECO:0000313" key="4">
    <source>
        <dbReference type="Proteomes" id="UP000274131"/>
    </source>
</evidence>
<feature type="compositionally biased region" description="Basic and acidic residues" evidence="1">
    <location>
        <begin position="280"/>
        <end position="299"/>
    </location>
</feature>
<dbReference type="WBParaSite" id="EVEC_0000846301-mRNA-1">
    <property type="protein sequence ID" value="EVEC_0000846301-mRNA-1"/>
    <property type="gene ID" value="EVEC_0000846301"/>
</dbReference>
<dbReference type="InterPro" id="IPR036885">
    <property type="entry name" value="SWIB_MDM2_dom_sf"/>
</dbReference>
<feature type="region of interest" description="Disordered" evidence="1">
    <location>
        <begin position="262"/>
        <end position="310"/>
    </location>
</feature>
<evidence type="ECO:0000259" key="2">
    <source>
        <dbReference type="PROSITE" id="PS51925"/>
    </source>
</evidence>
<dbReference type="OrthoDB" id="10251073at2759"/>